<feature type="transmembrane region" description="Helical" evidence="13">
    <location>
        <begin position="199"/>
        <end position="218"/>
    </location>
</feature>
<evidence type="ECO:0000256" key="7">
    <source>
        <dbReference type="ARBA" id="ARBA00022801"/>
    </source>
</evidence>
<dbReference type="PANTHER" id="PTHR43221:SF1">
    <property type="entry name" value="PROTEASE HTPX"/>
    <property type="match status" value="1"/>
</dbReference>
<dbReference type="GO" id="GO:0008237">
    <property type="term" value="F:metallopeptidase activity"/>
    <property type="evidence" value="ECO:0007669"/>
    <property type="project" value="UniProtKB-KW"/>
</dbReference>
<keyword evidence="4" id="KW-0645">Protease</keyword>
<evidence type="ECO:0000256" key="12">
    <source>
        <dbReference type="SAM" id="MobiDB-lite"/>
    </source>
</evidence>
<keyword evidence="7 15" id="KW-0378">Hydrolase</keyword>
<keyword evidence="8" id="KW-0862">Zinc</keyword>
<feature type="transmembrane region" description="Helical" evidence="13">
    <location>
        <begin position="249"/>
        <end position="268"/>
    </location>
</feature>
<dbReference type="EC" id="3.4.24.-" evidence="15"/>
<feature type="compositionally biased region" description="Pro residues" evidence="12">
    <location>
        <begin position="158"/>
        <end position="172"/>
    </location>
</feature>
<feature type="region of interest" description="Disordered" evidence="12">
    <location>
        <begin position="100"/>
        <end position="193"/>
    </location>
</feature>
<dbReference type="Gene3D" id="1.25.40.10">
    <property type="entry name" value="Tetratricopeptide repeat domain"/>
    <property type="match status" value="1"/>
</dbReference>
<feature type="transmembrane region" description="Helical" evidence="13">
    <location>
        <begin position="572"/>
        <end position="590"/>
    </location>
</feature>
<feature type="compositionally biased region" description="Basic and acidic residues" evidence="12">
    <location>
        <begin position="173"/>
        <end position="186"/>
    </location>
</feature>
<feature type="domain" description="Peptidase M48" evidence="14">
    <location>
        <begin position="318"/>
        <end position="534"/>
    </location>
</feature>
<evidence type="ECO:0000313" key="16">
    <source>
        <dbReference type="Proteomes" id="UP001056708"/>
    </source>
</evidence>
<dbReference type="Gene3D" id="3.30.2010.10">
    <property type="entry name" value="Metalloproteases ('zincins'), catalytic domain"/>
    <property type="match status" value="1"/>
</dbReference>
<keyword evidence="10 15" id="KW-0482">Metalloprotease</keyword>
<dbReference type="EMBL" id="CP098611">
    <property type="protein sequence ID" value="USR89883.1"/>
    <property type="molecule type" value="Genomic_DNA"/>
</dbReference>
<dbReference type="Pfam" id="PF01435">
    <property type="entry name" value="Peptidase_M48"/>
    <property type="match status" value="1"/>
</dbReference>
<sequence>MSPPTPPPPPLPPRSAKQLLELGLAQTQRGEFEAAMANLQQACRLSRHGGEQFKAQRALVSLYRQTQQTQEAIALCQDLSQHSHPKVRAWADEKLGQLTSISEEPPPSEALGFVPLEDNPDAQAPAQRELYSPPPSNPNPTDSEEPELAFKLIQDSQPPEPTDSNPPPPQRTPPEDWRDGPLERPQSRRSLKAPPLGRLRGLEVLTAILLFISISLPLHGVMTGINEVLIQIRALRPIQAFFNDYNNHIWLSLLLFTLISPWWLDLILRLNWGSQRFSLSQLGKFSPEAKAAVRHLCRKQKIAIPELRLIPNEAPILFSYGTLPRFARLVVSRGLLNHLGDEEIAALVSRELAQIAHGNLLGISGVMAVLQLPYTLYLQSSRLGDWLGDRACKSSQHVLGILYQTGVWLSVAIGSLSYGLFKLWRYPILALSRLYHSYGDRLALDLSGHPNGLTRGFLSLAEAIGQHRAQHPESSPLYESWEALTPLGDRPTQVSGQRLPQEAPEIVFSWQLKSPYASWLNLNQTHPLLGQRLYRFHRCAEFWQISPLLNWADATPVKPHPRTPGLFRLQGAPFFATAIGITLAVVPAFIGWIDRLFRLRYVGWLYTDRWWLLLGLTMGGFAVGTILRFNPFFPELKPRLFHESPDWQKWLSNPQALPIDSLPVKLSGRLRGRRGTANWLGQDLLLELDDWQIPLHTCSRFGPLGDFLPQPLRPLDICEQEVVVTGWFRRGVNPWIDVDQLHCSGVKTPPNGHQVWSSIMIAILTIWGAYFLVRGGF</sequence>
<evidence type="ECO:0000256" key="10">
    <source>
        <dbReference type="ARBA" id="ARBA00023049"/>
    </source>
</evidence>
<evidence type="ECO:0000256" key="13">
    <source>
        <dbReference type="SAM" id="Phobius"/>
    </source>
</evidence>
<protein>
    <submittedName>
        <fullName evidence="15">M48 family metalloprotease</fullName>
        <ecNumber evidence="15">3.4.24.-</ecNumber>
    </submittedName>
</protein>
<dbReference type="PANTHER" id="PTHR43221">
    <property type="entry name" value="PROTEASE HTPX"/>
    <property type="match status" value="1"/>
</dbReference>
<accession>A0ABY5AP02</accession>
<evidence type="ECO:0000259" key="14">
    <source>
        <dbReference type="Pfam" id="PF01435"/>
    </source>
</evidence>
<proteinExistence type="predicted"/>
<evidence type="ECO:0000256" key="4">
    <source>
        <dbReference type="ARBA" id="ARBA00022670"/>
    </source>
</evidence>
<keyword evidence="5 13" id="KW-0812">Transmembrane</keyword>
<keyword evidence="11 13" id="KW-0472">Membrane</keyword>
<keyword evidence="6" id="KW-0479">Metal-binding</keyword>
<dbReference type="Proteomes" id="UP001056708">
    <property type="component" value="Chromosome"/>
</dbReference>
<gene>
    <name evidence="15" type="ORF">NEA10_13555</name>
</gene>
<reference evidence="15" key="1">
    <citation type="submission" date="2022-06" db="EMBL/GenBank/DDBJ databases">
        <title>Genome sequence of Phormidium yuhuli AB48 isolated from an industrial photobioreactor environment.</title>
        <authorList>
            <person name="Qiu Y."/>
            <person name="Noonan A.J.C."/>
            <person name="Dofher K."/>
            <person name="Koch M."/>
            <person name="Kieft B."/>
            <person name="Lin X."/>
            <person name="Ziels R.M."/>
            <person name="Hallam S.J."/>
        </authorList>
    </citation>
    <scope>NUCLEOTIDE SEQUENCE</scope>
    <source>
        <strain evidence="15">AB48</strain>
    </source>
</reference>
<dbReference type="SUPFAM" id="SSF48452">
    <property type="entry name" value="TPR-like"/>
    <property type="match status" value="1"/>
</dbReference>
<evidence type="ECO:0000256" key="11">
    <source>
        <dbReference type="ARBA" id="ARBA00023136"/>
    </source>
</evidence>
<feature type="transmembrane region" description="Helical" evidence="13">
    <location>
        <begin position="610"/>
        <end position="629"/>
    </location>
</feature>
<feature type="transmembrane region" description="Helical" evidence="13">
    <location>
        <begin position="755"/>
        <end position="773"/>
    </location>
</feature>
<comment type="cofactor">
    <cofactor evidence="1">
        <name>Zn(2+)</name>
        <dbReference type="ChEBI" id="CHEBI:29105"/>
    </cofactor>
</comment>
<dbReference type="InterPro" id="IPR011990">
    <property type="entry name" value="TPR-like_helical_dom_sf"/>
</dbReference>
<evidence type="ECO:0000256" key="1">
    <source>
        <dbReference type="ARBA" id="ARBA00001947"/>
    </source>
</evidence>
<keyword evidence="9 13" id="KW-1133">Transmembrane helix</keyword>
<feature type="transmembrane region" description="Helical" evidence="13">
    <location>
        <begin position="398"/>
        <end position="421"/>
    </location>
</feature>
<dbReference type="InterPro" id="IPR050083">
    <property type="entry name" value="HtpX_protease"/>
</dbReference>
<dbReference type="RefSeq" id="WP_252661192.1">
    <property type="nucleotide sequence ID" value="NZ_CP098611.1"/>
</dbReference>
<evidence type="ECO:0000256" key="9">
    <source>
        <dbReference type="ARBA" id="ARBA00022989"/>
    </source>
</evidence>
<organism evidence="15 16">
    <name type="scientific">Phormidium yuhuli AB48</name>
    <dbReference type="NCBI Taxonomy" id="2940671"/>
    <lineage>
        <taxon>Bacteria</taxon>
        <taxon>Bacillati</taxon>
        <taxon>Cyanobacteriota</taxon>
        <taxon>Cyanophyceae</taxon>
        <taxon>Oscillatoriophycideae</taxon>
        <taxon>Oscillatoriales</taxon>
        <taxon>Oscillatoriaceae</taxon>
        <taxon>Phormidium</taxon>
        <taxon>Phormidium yuhuli</taxon>
    </lineage>
</organism>
<evidence type="ECO:0000256" key="5">
    <source>
        <dbReference type="ARBA" id="ARBA00022692"/>
    </source>
</evidence>
<evidence type="ECO:0000256" key="3">
    <source>
        <dbReference type="ARBA" id="ARBA00022475"/>
    </source>
</evidence>
<name>A0ABY5AP02_9CYAN</name>
<feature type="transmembrane region" description="Helical" evidence="13">
    <location>
        <begin position="360"/>
        <end position="378"/>
    </location>
</feature>
<keyword evidence="3" id="KW-1003">Cell membrane</keyword>
<dbReference type="InterPro" id="IPR001915">
    <property type="entry name" value="Peptidase_M48"/>
</dbReference>
<keyword evidence="16" id="KW-1185">Reference proteome</keyword>
<evidence type="ECO:0000313" key="15">
    <source>
        <dbReference type="EMBL" id="USR89883.1"/>
    </source>
</evidence>
<evidence type="ECO:0000256" key="2">
    <source>
        <dbReference type="ARBA" id="ARBA00004651"/>
    </source>
</evidence>
<comment type="subcellular location">
    <subcellularLocation>
        <location evidence="2">Cell membrane</location>
        <topology evidence="2">Multi-pass membrane protein</topology>
    </subcellularLocation>
</comment>
<evidence type="ECO:0000256" key="8">
    <source>
        <dbReference type="ARBA" id="ARBA00022833"/>
    </source>
</evidence>
<evidence type="ECO:0000256" key="6">
    <source>
        <dbReference type="ARBA" id="ARBA00022723"/>
    </source>
</evidence>